<sequence>MFKILHELSRQNIFNLKSKFIHDPTQNVFDACDFDMKFTYILVRREGISFDSGILRDTLIREDPLIIIEGQYVVCQGSIILGMLTSCLNIKFLHHIEEYLIRGPQNYRELFNLDHSSL</sequence>
<protein>
    <submittedName>
        <fullName evidence="1">Uncharacterized protein</fullName>
    </submittedName>
</protein>
<dbReference type="OrthoDB" id="1699974at2759"/>
<accession>A0A371FDV8</accession>
<evidence type="ECO:0000313" key="2">
    <source>
        <dbReference type="Proteomes" id="UP000257109"/>
    </source>
</evidence>
<reference evidence="1" key="1">
    <citation type="submission" date="2018-05" db="EMBL/GenBank/DDBJ databases">
        <title>Draft genome of Mucuna pruriens seed.</title>
        <authorList>
            <person name="Nnadi N.E."/>
            <person name="Vos R."/>
            <person name="Hasami M.H."/>
            <person name="Devisetty U.K."/>
            <person name="Aguiy J.C."/>
        </authorList>
    </citation>
    <scope>NUCLEOTIDE SEQUENCE [LARGE SCALE GENOMIC DNA]</scope>
    <source>
        <strain evidence="1">JCA_2017</strain>
    </source>
</reference>
<keyword evidence="2" id="KW-1185">Reference proteome</keyword>
<name>A0A371FDV8_MUCPR</name>
<comment type="caution">
    <text evidence="1">The sequence shown here is derived from an EMBL/GenBank/DDBJ whole genome shotgun (WGS) entry which is preliminary data.</text>
</comment>
<proteinExistence type="predicted"/>
<dbReference type="EMBL" id="QJKJ01009504">
    <property type="protein sequence ID" value="RDX76455.1"/>
    <property type="molecule type" value="Genomic_DNA"/>
</dbReference>
<dbReference type="Proteomes" id="UP000257109">
    <property type="component" value="Unassembled WGS sequence"/>
</dbReference>
<gene>
    <name evidence="1" type="ORF">CR513_43551</name>
</gene>
<organism evidence="1 2">
    <name type="scientific">Mucuna pruriens</name>
    <name type="common">Velvet bean</name>
    <name type="synonym">Dolichos pruriens</name>
    <dbReference type="NCBI Taxonomy" id="157652"/>
    <lineage>
        <taxon>Eukaryota</taxon>
        <taxon>Viridiplantae</taxon>
        <taxon>Streptophyta</taxon>
        <taxon>Embryophyta</taxon>
        <taxon>Tracheophyta</taxon>
        <taxon>Spermatophyta</taxon>
        <taxon>Magnoliopsida</taxon>
        <taxon>eudicotyledons</taxon>
        <taxon>Gunneridae</taxon>
        <taxon>Pentapetalae</taxon>
        <taxon>rosids</taxon>
        <taxon>fabids</taxon>
        <taxon>Fabales</taxon>
        <taxon>Fabaceae</taxon>
        <taxon>Papilionoideae</taxon>
        <taxon>50 kb inversion clade</taxon>
        <taxon>NPAAA clade</taxon>
        <taxon>indigoferoid/millettioid clade</taxon>
        <taxon>Phaseoleae</taxon>
        <taxon>Mucuna</taxon>
    </lineage>
</organism>
<dbReference type="AlphaFoldDB" id="A0A371FDV8"/>
<feature type="non-terminal residue" evidence="1">
    <location>
        <position position="118"/>
    </location>
</feature>
<evidence type="ECO:0000313" key="1">
    <source>
        <dbReference type="EMBL" id="RDX76455.1"/>
    </source>
</evidence>